<evidence type="ECO:0000313" key="3">
    <source>
        <dbReference type="Proteomes" id="UP001575105"/>
    </source>
</evidence>
<comment type="caution">
    <text evidence="2">The sequence shown here is derived from an EMBL/GenBank/DDBJ whole genome shotgun (WGS) entry which is preliminary data.</text>
</comment>
<accession>A0ABV4U4A2</accession>
<sequence length="619" mass="68368">MDRYAFAFAVSLLLTAASMPALADQPAWRALVVPASLDDDETIHWVADHGQAVSVVLQALDEIAQSASEHELSITLSLPPGTEFLGGDGSWQFQEEPVTQTVDGRPHVRMRFLIPSNRIQGEPGDRAGSEWMSQTLFVRAPEQIDPTDAFVRIELEHERATTRANLPVEMHVLDEPGVQPEGLRLGLWTYAHSRKNERSAAAMTDFLKTVGVNYLQEADDTLYKAMRSNGITSGGKSHHGVLSDPELKAVAPSGETIDNFNAPVDDFRVVRRFAPSETPGVAELVATARRQDGIASLNLEPTQLAGFHPDAIDAFLERADISPEQFDAFRTTLAEHGRRAHLKITSPEFQHAHDEWVAFRSDVASKYVAHLAEGFRAEMPDGRFELCVNQGFAGDPPTMRGYGYDAAALARHTDAILPQLYYGYGPANAKRSLLMARAWVRELAEQQIEADFIPLVLKRYAGASVKNTAEQLTQHLIGMIAEGAAGAVIYYPEVMDARDWIKVAEVSRQFDKYGSFYREGTRVDDRFAPAHMPTGSEEVSGYPGYTIRVDNPTWHFTAHHLNGKTLLTLFNLKEEQPLKFHIPESEGQTVAASEGVKPAKGGRFVGPRQVGFVVLEQSE</sequence>
<gene>
    <name evidence="2" type="ORF">ACERK3_07530</name>
</gene>
<feature type="chain" id="PRO_5047144498" evidence="1">
    <location>
        <begin position="24"/>
        <end position="619"/>
    </location>
</feature>
<dbReference type="RefSeq" id="WP_425345074.1">
    <property type="nucleotide sequence ID" value="NZ_JBGUBD010000004.1"/>
</dbReference>
<evidence type="ECO:0000313" key="2">
    <source>
        <dbReference type="EMBL" id="MFA9478147.1"/>
    </source>
</evidence>
<keyword evidence="3" id="KW-1185">Reference proteome</keyword>
<dbReference type="EMBL" id="JBGUBD010000004">
    <property type="protein sequence ID" value="MFA9478147.1"/>
    <property type="molecule type" value="Genomic_DNA"/>
</dbReference>
<proteinExistence type="predicted"/>
<feature type="signal peptide" evidence="1">
    <location>
        <begin position="1"/>
        <end position="23"/>
    </location>
</feature>
<keyword evidence="1" id="KW-0732">Signal</keyword>
<dbReference type="Gene3D" id="3.20.20.80">
    <property type="entry name" value="Glycosidases"/>
    <property type="match status" value="1"/>
</dbReference>
<protein>
    <submittedName>
        <fullName evidence="2">Uncharacterized protein</fullName>
    </submittedName>
</protein>
<evidence type="ECO:0000256" key="1">
    <source>
        <dbReference type="SAM" id="SignalP"/>
    </source>
</evidence>
<dbReference type="Proteomes" id="UP001575105">
    <property type="component" value="Unassembled WGS sequence"/>
</dbReference>
<organism evidence="2 3">
    <name type="scientific">Natronomicrosphaera hydrolytica</name>
    <dbReference type="NCBI Taxonomy" id="3242702"/>
    <lineage>
        <taxon>Bacteria</taxon>
        <taxon>Pseudomonadati</taxon>
        <taxon>Planctomycetota</taxon>
        <taxon>Phycisphaerae</taxon>
        <taxon>Phycisphaerales</taxon>
        <taxon>Phycisphaeraceae</taxon>
        <taxon>Natronomicrosphaera</taxon>
    </lineage>
</organism>
<name>A0ABV4U4A2_9BACT</name>
<reference evidence="2 3" key="1">
    <citation type="submission" date="2024-08" db="EMBL/GenBank/DDBJ databases">
        <title>Whole-genome sequencing of halo(alkali)philic microorganisms from hypersaline lakes.</title>
        <authorList>
            <person name="Sorokin D.Y."/>
            <person name="Merkel A.Y."/>
            <person name="Messina E."/>
            <person name="Yakimov M."/>
        </authorList>
    </citation>
    <scope>NUCLEOTIDE SEQUENCE [LARGE SCALE GENOMIC DNA]</scope>
    <source>
        <strain evidence="2 3">AB-hyl4</strain>
    </source>
</reference>